<dbReference type="AlphaFoldDB" id="A0A091M642"/>
<dbReference type="Gene3D" id="2.40.10.10">
    <property type="entry name" value="Trypsin-like serine proteases"/>
    <property type="match status" value="1"/>
</dbReference>
<dbReference type="InterPro" id="IPR043504">
    <property type="entry name" value="Peptidase_S1_PA_chymotrypsin"/>
</dbReference>
<feature type="non-terminal residue" evidence="1">
    <location>
        <position position="1"/>
    </location>
</feature>
<gene>
    <name evidence="1" type="ORF">N322_11986</name>
</gene>
<dbReference type="Proteomes" id="UP000054116">
    <property type="component" value="Unassembled WGS sequence"/>
</dbReference>
<organism evidence="1 2">
    <name type="scientific">Cariama cristata</name>
    <name type="common">Red-legged seriema</name>
    <dbReference type="NCBI Taxonomy" id="54380"/>
    <lineage>
        <taxon>Eukaryota</taxon>
        <taxon>Metazoa</taxon>
        <taxon>Chordata</taxon>
        <taxon>Craniata</taxon>
        <taxon>Vertebrata</taxon>
        <taxon>Euteleostomi</taxon>
        <taxon>Archelosauria</taxon>
        <taxon>Archosauria</taxon>
        <taxon>Dinosauria</taxon>
        <taxon>Saurischia</taxon>
        <taxon>Theropoda</taxon>
        <taxon>Coelurosauria</taxon>
        <taxon>Aves</taxon>
        <taxon>Neognathae</taxon>
        <taxon>Neoaves</taxon>
        <taxon>Telluraves</taxon>
        <taxon>Australaves</taxon>
        <taxon>Cariamiformes</taxon>
        <taxon>Cariamidae</taxon>
        <taxon>Cariama</taxon>
    </lineage>
</organism>
<proteinExistence type="predicted"/>
<evidence type="ECO:0000313" key="1">
    <source>
        <dbReference type="EMBL" id="KFP67263.1"/>
    </source>
</evidence>
<accession>A0A091M642</accession>
<keyword evidence="2" id="KW-1185">Reference proteome</keyword>
<feature type="non-terminal residue" evidence="1">
    <location>
        <position position="38"/>
    </location>
</feature>
<protein>
    <submittedName>
        <fullName evidence="1">Uncharacterized protein</fullName>
    </submittedName>
</protein>
<reference evidence="1 2" key="1">
    <citation type="submission" date="2014-04" db="EMBL/GenBank/DDBJ databases">
        <title>Genome evolution of avian class.</title>
        <authorList>
            <person name="Zhang G."/>
            <person name="Li C."/>
        </authorList>
    </citation>
    <scope>NUCLEOTIDE SEQUENCE [LARGE SCALE GENOMIC DNA]</scope>
    <source>
        <strain evidence="1">BGI_N322</strain>
    </source>
</reference>
<dbReference type="EMBL" id="KK523478">
    <property type="protein sequence ID" value="KFP67263.1"/>
    <property type="molecule type" value="Genomic_DNA"/>
</dbReference>
<dbReference type="SUPFAM" id="SSF50494">
    <property type="entry name" value="Trypsin-like serine proteases"/>
    <property type="match status" value="1"/>
</dbReference>
<name>A0A091M642_CARIC</name>
<evidence type="ECO:0000313" key="2">
    <source>
        <dbReference type="Proteomes" id="UP000054116"/>
    </source>
</evidence>
<dbReference type="InterPro" id="IPR009003">
    <property type="entry name" value="Peptidase_S1_PA"/>
</dbReference>
<sequence>GCGIRRQTFSFTGVERIIGGQRARDGEWPWQASIQLDG</sequence>